<keyword evidence="3" id="KW-1185">Reference proteome</keyword>
<comment type="caution">
    <text evidence="2">The sequence shown here is derived from an EMBL/GenBank/DDBJ whole genome shotgun (WGS) entry which is preliminary data.</text>
</comment>
<dbReference type="AlphaFoldDB" id="A0A7X5YHG4"/>
<keyword evidence="1" id="KW-0732">Signal</keyword>
<evidence type="ECO:0000256" key="1">
    <source>
        <dbReference type="SAM" id="SignalP"/>
    </source>
</evidence>
<dbReference type="EMBL" id="JAATJM010000001">
    <property type="protein sequence ID" value="NJC40008.1"/>
    <property type="molecule type" value="Genomic_DNA"/>
</dbReference>
<evidence type="ECO:0000313" key="3">
    <source>
        <dbReference type="Proteomes" id="UP000587415"/>
    </source>
</evidence>
<name>A0A7X5YHG4_9CAUL</name>
<accession>A0A7X5YHG4</accession>
<sequence length="280" mass="29958">MIFRFGIGLLLGACMFAGGAAAQTASRPSTPFVIHGVAVDSTERTAREGQPLLAQPVTSVRSARLDAEAPAESAGWFKDKSFAAGTPMFGAYAGDQWSYCAVAESRQSFWTTDQFICYVDADDDGRFDSAIDSGTPFNGVPLLVFSTGASRPLPAPVPYSRLPLADGPSVEYAISYEIVRPHGRAMLNGRNVPRAATHIVPVVGFRVEGGRIQPLSAAGGERRIPLAGGQQATIRVKGAVIEILGVNNDDSVRYRVVETIPSHVDQIMLQIITTTTWVVY</sequence>
<evidence type="ECO:0000313" key="2">
    <source>
        <dbReference type="EMBL" id="NJC40008.1"/>
    </source>
</evidence>
<dbReference type="RefSeq" id="WP_168044929.1">
    <property type="nucleotide sequence ID" value="NZ_JAATJM010000001.1"/>
</dbReference>
<feature type="signal peptide" evidence="1">
    <location>
        <begin position="1"/>
        <end position="22"/>
    </location>
</feature>
<protein>
    <submittedName>
        <fullName evidence="2">Uncharacterized protein</fullName>
    </submittedName>
</protein>
<gene>
    <name evidence="2" type="ORF">GGQ87_000266</name>
</gene>
<reference evidence="2 3" key="1">
    <citation type="submission" date="2020-03" db="EMBL/GenBank/DDBJ databases">
        <title>Genomic Encyclopedia of Type Strains, Phase IV (KMG-IV): sequencing the most valuable type-strain genomes for metagenomic binning, comparative biology and taxonomic classification.</title>
        <authorList>
            <person name="Goeker M."/>
        </authorList>
    </citation>
    <scope>NUCLEOTIDE SEQUENCE [LARGE SCALE GENOMIC DNA]</scope>
    <source>
        <strain evidence="2 3">DSM 4736</strain>
    </source>
</reference>
<feature type="chain" id="PRO_5030995687" evidence="1">
    <location>
        <begin position="23"/>
        <end position="280"/>
    </location>
</feature>
<dbReference type="Proteomes" id="UP000587415">
    <property type="component" value="Unassembled WGS sequence"/>
</dbReference>
<organism evidence="2 3">
    <name type="scientific">Brevundimonas alba</name>
    <dbReference type="NCBI Taxonomy" id="74314"/>
    <lineage>
        <taxon>Bacteria</taxon>
        <taxon>Pseudomonadati</taxon>
        <taxon>Pseudomonadota</taxon>
        <taxon>Alphaproteobacteria</taxon>
        <taxon>Caulobacterales</taxon>
        <taxon>Caulobacteraceae</taxon>
        <taxon>Brevundimonas</taxon>
    </lineage>
</organism>
<proteinExistence type="predicted"/>